<evidence type="ECO:0000313" key="3">
    <source>
        <dbReference type="Proteomes" id="UP000515145"/>
    </source>
</evidence>
<accession>A0A6P7ID86</accession>
<dbReference type="OrthoDB" id="421374at2759"/>
<dbReference type="RefSeq" id="XP_028260852.1">
    <property type="nucleotide sequence ID" value="XM_028405051.1"/>
</dbReference>
<dbReference type="InterPro" id="IPR036140">
    <property type="entry name" value="PFN_sf"/>
</dbReference>
<keyword evidence="2" id="KW-0009">Actin-binding</keyword>
<reference evidence="4" key="1">
    <citation type="submission" date="2025-08" db="UniProtKB">
        <authorList>
            <consortium name="RefSeq"/>
        </authorList>
    </citation>
    <scope>IDENTIFICATION</scope>
</reference>
<keyword evidence="3" id="KW-1185">Reference proteome</keyword>
<dbReference type="InterPro" id="IPR005455">
    <property type="entry name" value="PFN_euk"/>
</dbReference>
<organism evidence="3 4">
    <name type="scientific">Parambassis ranga</name>
    <name type="common">Indian glassy fish</name>
    <dbReference type="NCBI Taxonomy" id="210632"/>
    <lineage>
        <taxon>Eukaryota</taxon>
        <taxon>Metazoa</taxon>
        <taxon>Chordata</taxon>
        <taxon>Craniata</taxon>
        <taxon>Vertebrata</taxon>
        <taxon>Euteleostomi</taxon>
        <taxon>Actinopterygii</taxon>
        <taxon>Neopterygii</taxon>
        <taxon>Teleostei</taxon>
        <taxon>Neoteleostei</taxon>
        <taxon>Acanthomorphata</taxon>
        <taxon>Ovalentaria</taxon>
        <taxon>Ambassidae</taxon>
        <taxon>Parambassis</taxon>
    </lineage>
</organism>
<name>A0A6P7ID86_9TELE</name>
<dbReference type="SMART" id="SM00392">
    <property type="entry name" value="PROF"/>
    <property type="match status" value="1"/>
</dbReference>
<sequence length="136" mass="14656">MSAQSYIDVLMRPDHYGFYPMAEGAIWEFRSCMPLGSTPGLSGIKPDEIRKLVSDTPTVVCIAGQKCLVLRDELHCAPIYLMDLKTMPDAEGNKYSICVGKCKTAVVIGKGKKGVTGGQVSNMVGILRSALCEIGL</sequence>
<evidence type="ECO:0000313" key="4">
    <source>
        <dbReference type="RefSeq" id="XP_028260852.1"/>
    </source>
</evidence>
<dbReference type="GO" id="GO:0003779">
    <property type="term" value="F:actin binding"/>
    <property type="evidence" value="ECO:0007669"/>
    <property type="project" value="UniProtKB-KW"/>
</dbReference>
<comment type="similarity">
    <text evidence="1 2">Belongs to the profilin family.</text>
</comment>
<dbReference type="Gene3D" id="3.30.450.30">
    <property type="entry name" value="Dynein light chain 2a, cytoplasmic"/>
    <property type="match status" value="1"/>
</dbReference>
<evidence type="ECO:0000256" key="2">
    <source>
        <dbReference type="RuleBase" id="RU003909"/>
    </source>
</evidence>
<gene>
    <name evidence="4" type="primary">LOC114435381</name>
</gene>
<dbReference type="SUPFAM" id="SSF55770">
    <property type="entry name" value="Profilin (actin-binding protein)"/>
    <property type="match status" value="1"/>
</dbReference>
<evidence type="ECO:0000256" key="1">
    <source>
        <dbReference type="ARBA" id="ARBA00010058"/>
    </source>
</evidence>
<protein>
    <recommendedName>
        <fullName evidence="2">Profilin</fullName>
    </recommendedName>
</protein>
<dbReference type="InParanoid" id="A0A6P7ID86"/>
<proteinExistence type="inferred from homology"/>
<dbReference type="AlphaFoldDB" id="A0A6P7ID86"/>
<dbReference type="InterPro" id="IPR048278">
    <property type="entry name" value="PFN"/>
</dbReference>
<dbReference type="Proteomes" id="UP000515145">
    <property type="component" value="Chromosome 5"/>
</dbReference>
<dbReference type="GeneID" id="114435381"/>
<dbReference type="Pfam" id="PF00235">
    <property type="entry name" value="Profilin"/>
    <property type="match status" value="1"/>
</dbReference>